<keyword evidence="2" id="KW-1185">Reference proteome</keyword>
<evidence type="ECO:0000313" key="2">
    <source>
        <dbReference type="Proteomes" id="UP001597215"/>
    </source>
</evidence>
<proteinExistence type="predicted"/>
<reference evidence="2" key="1">
    <citation type="journal article" date="2019" name="Int. J. Syst. Evol. Microbiol.">
        <title>The Global Catalogue of Microorganisms (GCM) 10K type strain sequencing project: providing services to taxonomists for standard genome sequencing and annotation.</title>
        <authorList>
            <consortium name="The Broad Institute Genomics Platform"/>
            <consortium name="The Broad Institute Genome Sequencing Center for Infectious Disease"/>
            <person name="Wu L."/>
            <person name="Ma J."/>
        </authorList>
    </citation>
    <scope>NUCLEOTIDE SEQUENCE [LARGE SCALE GENOMIC DNA]</scope>
    <source>
        <strain evidence="2">CGMCC 1.12449</strain>
    </source>
</reference>
<evidence type="ECO:0000313" key="1">
    <source>
        <dbReference type="EMBL" id="MFD1766667.1"/>
    </source>
</evidence>
<organism evidence="1 2">
    <name type="scientific">Sphingorhabdus buctiana</name>
    <dbReference type="NCBI Taxonomy" id="1508805"/>
    <lineage>
        <taxon>Bacteria</taxon>
        <taxon>Pseudomonadati</taxon>
        <taxon>Pseudomonadota</taxon>
        <taxon>Alphaproteobacteria</taxon>
        <taxon>Sphingomonadales</taxon>
        <taxon>Sphingomonadaceae</taxon>
        <taxon>Sphingorhabdus</taxon>
    </lineage>
</organism>
<evidence type="ECO:0008006" key="3">
    <source>
        <dbReference type="Google" id="ProtNLM"/>
    </source>
</evidence>
<dbReference type="EMBL" id="JBHUEL010000007">
    <property type="protein sequence ID" value="MFD1766667.1"/>
    <property type="molecule type" value="Genomic_DNA"/>
</dbReference>
<name>A0ABW4MCJ3_9SPHN</name>
<protein>
    <recommendedName>
        <fullName evidence="3">ApeA N-terminal domain-containing protein</fullName>
    </recommendedName>
</protein>
<dbReference type="Proteomes" id="UP001597215">
    <property type="component" value="Unassembled WGS sequence"/>
</dbReference>
<gene>
    <name evidence="1" type="ORF">ACFSAG_07405</name>
</gene>
<accession>A0ABW4MCJ3</accession>
<dbReference type="RefSeq" id="WP_381513027.1">
    <property type="nucleotide sequence ID" value="NZ_JBHUEL010000007.1"/>
</dbReference>
<comment type="caution">
    <text evidence="1">The sequence shown here is derived from an EMBL/GenBank/DDBJ whole genome shotgun (WGS) entry which is preliminary data.</text>
</comment>
<sequence>MALDYDVDLKVSLETDTKHQSLYKWCLKETNENGDQVGVDLIPFFWSSYFHSTHLEIHSFVSSKANFSFDGSKLNEIEAHNFTKKDLIFARLASGNYRDDDWRAPPSISMIGSTRKVENISLRINRTPDGAQESCTVWGSLAYDSEVDFRNEKTEDTIEISLYLENDNFDSLFDLIRSSQIDRLSLSLSQVQGFYSEWSPSISTRRIKVLANLSDHGIEVDDEWKERIPSLGRVGEVSIAVERTYSAKLSPALVDGDEDDWLSESDDSDLESAIKKQSRSDGELRDKFLERSLSRISKLLGILIVIEVVRAFF</sequence>